<organism evidence="2 3">
    <name type="scientific">Sphaeroforma arctica JP610</name>
    <dbReference type="NCBI Taxonomy" id="667725"/>
    <lineage>
        <taxon>Eukaryota</taxon>
        <taxon>Ichthyosporea</taxon>
        <taxon>Ichthyophonida</taxon>
        <taxon>Sphaeroforma</taxon>
    </lineage>
</organism>
<evidence type="ECO:0000313" key="2">
    <source>
        <dbReference type="EMBL" id="KNC84627.1"/>
    </source>
</evidence>
<feature type="compositionally biased region" description="Pro residues" evidence="1">
    <location>
        <begin position="65"/>
        <end position="97"/>
    </location>
</feature>
<dbReference type="PRINTS" id="PR01217">
    <property type="entry name" value="PRICHEXTENSN"/>
</dbReference>
<feature type="region of interest" description="Disordered" evidence="1">
    <location>
        <begin position="189"/>
        <end position="224"/>
    </location>
</feature>
<feature type="compositionally biased region" description="Low complexity" evidence="1">
    <location>
        <begin position="53"/>
        <end position="64"/>
    </location>
</feature>
<name>A0A0L0G6K0_9EUKA</name>
<protein>
    <submittedName>
        <fullName evidence="2">Uncharacterized protein</fullName>
    </submittedName>
</protein>
<accession>A0A0L0G6K0</accession>
<evidence type="ECO:0000313" key="3">
    <source>
        <dbReference type="Proteomes" id="UP000054560"/>
    </source>
</evidence>
<dbReference type="AlphaFoldDB" id="A0A0L0G6K0"/>
<sequence>MPDKLATWDPAGKRATLTVNPTGYTIPPDWFRLRTNQTPAAPSVPILPPPVGTPLSPSFQSSSQPPAPPPLAILQAPRPPVPEPRNTPLTSPPPTATPKPLLLASTHVHLLLLMQLATLSASQSPQPNVPSSPSMILSSLIVRRQPHRHPLPLMIPYLALIIRLSTQHLANKSLNDKLSARWDAIAAHCSPPSTSPPSPPNDSLPSPKYPPLNPAFSQYITERI</sequence>
<feature type="region of interest" description="Disordered" evidence="1">
    <location>
        <begin position="35"/>
        <end position="100"/>
    </location>
</feature>
<proteinExistence type="predicted"/>
<dbReference type="GeneID" id="25903661"/>
<dbReference type="RefSeq" id="XP_014158529.1">
    <property type="nucleotide sequence ID" value="XM_014303054.1"/>
</dbReference>
<feature type="compositionally biased region" description="Pro residues" evidence="1">
    <location>
        <begin position="193"/>
        <end position="213"/>
    </location>
</feature>
<dbReference type="EMBL" id="KQ241751">
    <property type="protein sequence ID" value="KNC84627.1"/>
    <property type="molecule type" value="Genomic_DNA"/>
</dbReference>
<dbReference type="Proteomes" id="UP000054560">
    <property type="component" value="Unassembled WGS sequence"/>
</dbReference>
<keyword evidence="3" id="KW-1185">Reference proteome</keyword>
<evidence type="ECO:0000256" key="1">
    <source>
        <dbReference type="SAM" id="MobiDB-lite"/>
    </source>
</evidence>
<reference evidence="2 3" key="1">
    <citation type="submission" date="2011-02" db="EMBL/GenBank/DDBJ databases">
        <title>The Genome Sequence of Sphaeroforma arctica JP610.</title>
        <authorList>
            <consortium name="The Broad Institute Genome Sequencing Platform"/>
            <person name="Russ C."/>
            <person name="Cuomo C."/>
            <person name="Young S.K."/>
            <person name="Zeng Q."/>
            <person name="Gargeya S."/>
            <person name="Alvarado L."/>
            <person name="Berlin A."/>
            <person name="Chapman S.B."/>
            <person name="Chen Z."/>
            <person name="Freedman E."/>
            <person name="Gellesch M."/>
            <person name="Goldberg J."/>
            <person name="Griggs A."/>
            <person name="Gujja S."/>
            <person name="Heilman E."/>
            <person name="Heiman D."/>
            <person name="Howarth C."/>
            <person name="Mehta T."/>
            <person name="Neiman D."/>
            <person name="Pearson M."/>
            <person name="Roberts A."/>
            <person name="Saif S."/>
            <person name="Shea T."/>
            <person name="Shenoy N."/>
            <person name="Sisk P."/>
            <person name="Stolte C."/>
            <person name="Sykes S."/>
            <person name="White J."/>
            <person name="Yandava C."/>
            <person name="Burger G."/>
            <person name="Gray M.W."/>
            <person name="Holland P.W.H."/>
            <person name="King N."/>
            <person name="Lang F.B.F."/>
            <person name="Roger A.J."/>
            <person name="Ruiz-Trillo I."/>
            <person name="Haas B."/>
            <person name="Nusbaum C."/>
            <person name="Birren B."/>
        </authorList>
    </citation>
    <scope>NUCLEOTIDE SEQUENCE [LARGE SCALE GENOMIC DNA]</scope>
    <source>
        <strain evidence="2 3">JP610</strain>
    </source>
</reference>
<feature type="region of interest" description="Disordered" evidence="1">
    <location>
        <begin position="1"/>
        <end position="21"/>
    </location>
</feature>
<feature type="compositionally biased region" description="Polar residues" evidence="1">
    <location>
        <begin position="215"/>
        <end position="224"/>
    </location>
</feature>
<gene>
    <name evidence="2" type="ORF">SARC_03157</name>
</gene>